<dbReference type="InterPro" id="IPR011990">
    <property type="entry name" value="TPR-like_helical_dom_sf"/>
</dbReference>
<dbReference type="InterPro" id="IPR001611">
    <property type="entry name" value="Leu-rich_rpt"/>
</dbReference>
<evidence type="ECO:0008006" key="4">
    <source>
        <dbReference type="Google" id="ProtNLM"/>
    </source>
</evidence>
<sequence>MKQRQNNLLPFALSLLLGTVGYKTSQAMENPSSIDLENITSTSLILEGKQIGDAGAQTLAKNTTLTSLDLRNNGIGDAGAQALAKNTTLSSLNLRQNWMGTAGVKALAQNTTLTSLDLRNNRVGDSGAQALAKNTTLTSLNLECCWIGVEGVAALLNALRTQTNLTELSLKWPNSNNEREVEFLLNRNKELASNRTHQVIPTVPAPTPQPMQGTFPQNVIAPVLPDEPSKTKEDKGKEKLGEFIKSLINKDLRDTALRKKTITPSQRPNRLLDSSQAKIKQLEKEKAQVEENLSSVMLANEHLLERQSTLASSYQSVFELLQEMPQQASPLVQMALGLSYKLELVPDPHLALQWFGKALGQGESRALDFIREDADKGEKEAQYLVARAYEQGQGIPRDLRQAATWYNKAAEQQHPLARQRLAALQSVELEIAAQEGDETI</sequence>
<reference evidence="2 3" key="1">
    <citation type="submission" date="2014-07" db="EMBL/GenBank/DDBJ databases">
        <title>Comparative genomic insights into amoeba endosymbionts belonging to the families of Holosporaceae and Candidatus Midichloriaceae within Rickettsiales.</title>
        <authorList>
            <person name="Wang Z."/>
            <person name="Wu M."/>
        </authorList>
    </citation>
    <scope>NUCLEOTIDE SEQUENCE [LARGE SCALE GENOMIC DNA]</scope>
    <source>
        <strain evidence="2">PRA3</strain>
    </source>
</reference>
<dbReference type="Gene3D" id="1.25.40.10">
    <property type="entry name" value="Tetratricopeptide repeat domain"/>
    <property type="match status" value="1"/>
</dbReference>
<dbReference type="Pfam" id="PF08238">
    <property type="entry name" value="Sel1"/>
    <property type="match status" value="2"/>
</dbReference>
<dbReference type="STRING" id="91604.ID47_05360"/>
<dbReference type="eggNOG" id="COG4886">
    <property type="taxonomic scope" value="Bacteria"/>
</dbReference>
<dbReference type="OrthoDB" id="7990021at2"/>
<dbReference type="InterPro" id="IPR006597">
    <property type="entry name" value="Sel1-like"/>
</dbReference>
<dbReference type="PANTHER" id="PTHR24114">
    <property type="entry name" value="LEUCINE RICH REPEAT FAMILY PROTEIN"/>
    <property type="match status" value="1"/>
</dbReference>
<dbReference type="EMBL" id="CP008941">
    <property type="protein sequence ID" value="AIK96288.1"/>
    <property type="molecule type" value="Genomic_DNA"/>
</dbReference>
<keyword evidence="1" id="KW-0175">Coiled coil</keyword>
<dbReference type="SUPFAM" id="SSF52047">
    <property type="entry name" value="RNI-like"/>
    <property type="match status" value="1"/>
</dbReference>
<dbReference type="Proteomes" id="UP000028926">
    <property type="component" value="Chromosome"/>
</dbReference>
<dbReference type="KEGG" id="paca:ID47_05360"/>
<dbReference type="SUPFAM" id="SSF81901">
    <property type="entry name" value="HCP-like"/>
    <property type="match status" value="1"/>
</dbReference>
<organism evidence="2 3">
    <name type="scientific">Candidatus Odyssella acanthamoebae</name>
    <dbReference type="NCBI Taxonomy" id="91604"/>
    <lineage>
        <taxon>Bacteria</taxon>
        <taxon>Pseudomonadati</taxon>
        <taxon>Pseudomonadota</taxon>
        <taxon>Alphaproteobacteria</taxon>
        <taxon>Holosporales</taxon>
        <taxon>Candidatus Paracaedibacteraceae</taxon>
        <taxon>Candidatus Odyssella</taxon>
    </lineage>
</organism>
<dbReference type="AlphaFoldDB" id="A0A077AXD0"/>
<dbReference type="RefSeq" id="WP_051908638.1">
    <property type="nucleotide sequence ID" value="NZ_CP008941.1"/>
</dbReference>
<dbReference type="Gene3D" id="3.80.10.10">
    <property type="entry name" value="Ribonuclease Inhibitor"/>
    <property type="match status" value="2"/>
</dbReference>
<keyword evidence="3" id="KW-1185">Reference proteome</keyword>
<evidence type="ECO:0000256" key="1">
    <source>
        <dbReference type="SAM" id="Coils"/>
    </source>
</evidence>
<dbReference type="PANTHER" id="PTHR24114:SF2">
    <property type="entry name" value="F-BOX DOMAIN-CONTAINING PROTEIN-RELATED"/>
    <property type="match status" value="1"/>
</dbReference>
<dbReference type="HOGENOM" id="CLU_622132_0_0_5"/>
<evidence type="ECO:0000313" key="2">
    <source>
        <dbReference type="EMBL" id="AIK96288.1"/>
    </source>
</evidence>
<dbReference type="InterPro" id="IPR052394">
    <property type="entry name" value="LRR-containing"/>
</dbReference>
<dbReference type="InterPro" id="IPR032675">
    <property type="entry name" value="LRR_dom_sf"/>
</dbReference>
<accession>A0A077AXD0</accession>
<protein>
    <recommendedName>
        <fullName evidence="4">Sel1 repeat family protein</fullName>
    </recommendedName>
</protein>
<name>A0A077AXD0_9PROT</name>
<evidence type="ECO:0000313" key="3">
    <source>
        <dbReference type="Proteomes" id="UP000028926"/>
    </source>
</evidence>
<dbReference type="Pfam" id="PF13516">
    <property type="entry name" value="LRR_6"/>
    <property type="match status" value="4"/>
</dbReference>
<proteinExistence type="predicted"/>
<dbReference type="SMART" id="SM00671">
    <property type="entry name" value="SEL1"/>
    <property type="match status" value="2"/>
</dbReference>
<feature type="coiled-coil region" evidence="1">
    <location>
        <begin position="272"/>
        <end position="299"/>
    </location>
</feature>
<dbReference type="eggNOG" id="COG0790">
    <property type="taxonomic scope" value="Bacteria"/>
</dbReference>
<dbReference type="SMART" id="SM00368">
    <property type="entry name" value="LRR_RI"/>
    <property type="match status" value="4"/>
</dbReference>
<gene>
    <name evidence="2" type="ORF">ID47_05360</name>
</gene>